<evidence type="ECO:0000256" key="4">
    <source>
        <dbReference type="ARBA" id="ARBA00022452"/>
    </source>
</evidence>
<dbReference type="PANTHER" id="PTHR30069:SF29">
    <property type="entry name" value="HEMOGLOBIN AND HEMOGLOBIN-HAPTOGLOBIN-BINDING PROTEIN 1-RELATED"/>
    <property type="match status" value="1"/>
</dbReference>
<comment type="subcellular location">
    <subcellularLocation>
        <location evidence="1 11">Cell outer membrane</location>
        <topology evidence="1 11">Multi-pass membrane protein</topology>
    </subcellularLocation>
</comment>
<dbReference type="GO" id="GO:0015344">
    <property type="term" value="F:siderophore uptake transmembrane transporter activity"/>
    <property type="evidence" value="ECO:0007669"/>
    <property type="project" value="TreeGrafter"/>
</dbReference>
<keyword evidence="8 11" id="KW-0472">Membrane</keyword>
<evidence type="ECO:0000256" key="11">
    <source>
        <dbReference type="PROSITE-ProRule" id="PRU01360"/>
    </source>
</evidence>
<evidence type="ECO:0000313" key="16">
    <source>
        <dbReference type="Proteomes" id="UP000251647"/>
    </source>
</evidence>
<evidence type="ECO:0000256" key="5">
    <source>
        <dbReference type="ARBA" id="ARBA00022692"/>
    </source>
</evidence>
<keyword evidence="4 11" id="KW-1134">Transmembrane beta strand</keyword>
<evidence type="ECO:0000256" key="3">
    <source>
        <dbReference type="ARBA" id="ARBA00022448"/>
    </source>
</evidence>
<evidence type="ECO:0000313" key="15">
    <source>
        <dbReference type="EMBL" id="SPY43924.1"/>
    </source>
</evidence>
<dbReference type="Proteomes" id="UP000251647">
    <property type="component" value="Unassembled WGS sequence"/>
</dbReference>
<keyword evidence="6" id="KW-0732">Signal</keyword>
<protein>
    <submittedName>
        <fullName evidence="15">Enterobactin receptor protein</fullName>
    </submittedName>
</protein>
<evidence type="ECO:0000256" key="2">
    <source>
        <dbReference type="ARBA" id="ARBA00008143"/>
    </source>
</evidence>
<evidence type="ECO:0000259" key="14">
    <source>
        <dbReference type="Pfam" id="PF07715"/>
    </source>
</evidence>
<dbReference type="InterPro" id="IPR036942">
    <property type="entry name" value="Beta-barrel_TonB_sf"/>
</dbReference>
<keyword evidence="3 11" id="KW-0813">Transport</keyword>
<dbReference type="InterPro" id="IPR037066">
    <property type="entry name" value="Plug_dom_sf"/>
</dbReference>
<evidence type="ECO:0000256" key="7">
    <source>
        <dbReference type="ARBA" id="ARBA00023077"/>
    </source>
</evidence>
<dbReference type="GO" id="GO:0009279">
    <property type="term" value="C:cell outer membrane"/>
    <property type="evidence" value="ECO:0007669"/>
    <property type="project" value="UniProtKB-SubCell"/>
</dbReference>
<evidence type="ECO:0000256" key="8">
    <source>
        <dbReference type="ARBA" id="ARBA00023136"/>
    </source>
</evidence>
<evidence type="ECO:0000256" key="1">
    <source>
        <dbReference type="ARBA" id="ARBA00004571"/>
    </source>
</evidence>
<evidence type="ECO:0000259" key="13">
    <source>
        <dbReference type="Pfam" id="PF00593"/>
    </source>
</evidence>
<evidence type="ECO:0000256" key="12">
    <source>
        <dbReference type="RuleBase" id="RU003357"/>
    </source>
</evidence>
<keyword evidence="9 15" id="KW-0675">Receptor</keyword>
<dbReference type="InterPro" id="IPR012910">
    <property type="entry name" value="Plug_dom"/>
</dbReference>
<dbReference type="EMBL" id="UATL01000005">
    <property type="protein sequence ID" value="SPY43924.1"/>
    <property type="molecule type" value="Genomic_DNA"/>
</dbReference>
<evidence type="ECO:0000256" key="9">
    <source>
        <dbReference type="ARBA" id="ARBA00023170"/>
    </source>
</evidence>
<dbReference type="RefSeq" id="WP_005305494.1">
    <property type="nucleotide sequence ID" value="NZ_PYOG01000006.1"/>
</dbReference>
<evidence type="ECO:0000256" key="10">
    <source>
        <dbReference type="ARBA" id="ARBA00023237"/>
    </source>
</evidence>
<dbReference type="PANTHER" id="PTHR30069">
    <property type="entry name" value="TONB-DEPENDENT OUTER MEMBRANE RECEPTOR"/>
    <property type="match status" value="1"/>
</dbReference>
<reference evidence="15 16" key="1">
    <citation type="submission" date="2018-06" db="EMBL/GenBank/DDBJ databases">
        <authorList>
            <consortium name="Pathogen Informatics"/>
            <person name="Doyle S."/>
        </authorList>
    </citation>
    <scope>NUCLEOTIDE SEQUENCE [LARGE SCALE GENOMIC DNA]</scope>
    <source>
        <strain evidence="15 16">NCTC11647</strain>
    </source>
</reference>
<proteinExistence type="inferred from homology"/>
<keyword evidence="5 11" id="KW-0812">Transmembrane</keyword>
<organism evidence="15 16">
    <name type="scientific">Photobacterium damselae</name>
    <dbReference type="NCBI Taxonomy" id="38293"/>
    <lineage>
        <taxon>Bacteria</taxon>
        <taxon>Pseudomonadati</taxon>
        <taxon>Pseudomonadota</taxon>
        <taxon>Gammaproteobacteria</taxon>
        <taxon>Vibrionales</taxon>
        <taxon>Vibrionaceae</taxon>
        <taxon>Photobacterium</taxon>
    </lineage>
</organism>
<accession>A0A2T3QLK2</accession>
<dbReference type="InterPro" id="IPR039426">
    <property type="entry name" value="TonB-dep_rcpt-like"/>
</dbReference>
<gene>
    <name evidence="15" type="ORF">NCTC11647_02857</name>
</gene>
<keyword evidence="10 11" id="KW-0998">Cell outer membrane</keyword>
<sequence>MKYSITLLTLLPCLSYGSEVTTLDEVLVVDHNSAVLHPTRMAQEKIIRNQPGGGSLITDKPIISARPEDALSQQAGVVVQSFSGGNDQTRLSVRGSGIQSFPPTRGLAIFQNGFPINDADGSFNLGLVNFSNTQFISVLRGANALRSATSSLGGEIELFSNQGRQNNQVSYQLGSFGRQNTFATVGGENSDGDINLSANLDDYDGYRTQSSSHRKGLSLNSTYFLSDHLSNSLYVDLAKLRFNIPGPLSKDQLEDDPTQANPMYAKAKPFRHLENIRIGDRLSFAQGQQRYDLQLWYSHTFDDFKTPMSRYISHINTYGSSLSADIKLNDQHHLTSYLSFDQSDIDRSFYAKNNASMGVYNLTANNLRFNVRDHYQIDRNFSVIAGTDFALSHRNGESKHQNLDQLYRTFAPKIGALYQWNAANTLFTNVSYSAEVPTFWDIQDTKGQNVILKPLEQQKATTYEIGARGSLLDSWYYDLAIYHAIVDNEIVLTYDDSGTQMGAFNYQGTSWHQGVELALNKTQHFGSTELDYNLTWTFNRYTFQSGLYQGKHLPTIPDHIITAQIKAKHGKFGAGADMNYVPTSTPVDYVNSGRQELDPYLIVNVGVDYQPITDLTLWAKVDNILDENYAAMSVARDKVGSSKQPTQFPGLGRSVNIGFQYKY</sequence>
<keyword evidence="7 12" id="KW-0798">TonB box</keyword>
<feature type="domain" description="TonB-dependent receptor plug" evidence="14">
    <location>
        <begin position="66"/>
        <end position="154"/>
    </location>
</feature>
<dbReference type="SUPFAM" id="SSF56935">
    <property type="entry name" value="Porins"/>
    <property type="match status" value="1"/>
</dbReference>
<dbReference type="Pfam" id="PF00593">
    <property type="entry name" value="TonB_dep_Rec_b-barrel"/>
    <property type="match status" value="1"/>
</dbReference>
<dbReference type="Gene3D" id="2.40.170.20">
    <property type="entry name" value="TonB-dependent receptor, beta-barrel domain"/>
    <property type="match status" value="1"/>
</dbReference>
<dbReference type="PROSITE" id="PS52016">
    <property type="entry name" value="TONB_DEPENDENT_REC_3"/>
    <property type="match status" value="1"/>
</dbReference>
<evidence type="ECO:0000256" key="6">
    <source>
        <dbReference type="ARBA" id="ARBA00022729"/>
    </source>
</evidence>
<dbReference type="GO" id="GO:0044718">
    <property type="term" value="P:siderophore transmembrane transport"/>
    <property type="evidence" value="ECO:0007669"/>
    <property type="project" value="TreeGrafter"/>
</dbReference>
<feature type="domain" description="TonB-dependent receptor-like beta-barrel" evidence="13">
    <location>
        <begin position="165"/>
        <end position="624"/>
    </location>
</feature>
<dbReference type="AlphaFoldDB" id="A0A2T3QLK2"/>
<dbReference type="Pfam" id="PF07715">
    <property type="entry name" value="Plug"/>
    <property type="match status" value="1"/>
</dbReference>
<dbReference type="InterPro" id="IPR000531">
    <property type="entry name" value="Beta-barrel_TonB"/>
</dbReference>
<comment type="similarity">
    <text evidence="2">Belongs to the TonB-dependent receptor family. Hemoglobin/haptoglobin binding protein subfamily.</text>
</comment>
<dbReference type="Gene3D" id="2.170.130.10">
    <property type="entry name" value="TonB-dependent receptor, plug domain"/>
    <property type="match status" value="1"/>
</dbReference>
<name>A0A2T3QLK2_PHODM</name>
<dbReference type="OrthoDB" id="9760620at2"/>